<keyword evidence="7 10" id="KW-0472">Membrane</keyword>
<sequence length="200" mass="21131">MYYALTFVISYLLGAINFSYLFTKIIKKDDIRNYGSGNAGATNTMRVLGTGPAVGVLILDVVKGIAGVLIAMAFGLPNWGLAVAGLCAVIGHVWPIYFGFRGGKGVATTIGVFCMLFIIPALIAGAVAIILIAATRFVSLGSLVFIILTPVIGWIYGTYPPASLIVGAVIALVLIWKHRSNIGRLVKGTENKLGTKTKNV</sequence>
<reference evidence="12" key="1">
    <citation type="journal article" date="2019" name="Int. J. Syst. Evol. Microbiol.">
        <title>The Global Catalogue of Microorganisms (GCM) 10K type strain sequencing project: providing services to taxonomists for standard genome sequencing and annotation.</title>
        <authorList>
            <consortium name="The Broad Institute Genomics Platform"/>
            <consortium name="The Broad Institute Genome Sequencing Center for Infectious Disease"/>
            <person name="Wu L."/>
            <person name="Ma J."/>
        </authorList>
    </citation>
    <scope>NUCLEOTIDE SEQUENCE [LARGE SCALE GENOMIC DNA]</scope>
    <source>
        <strain evidence="12">CGMCC 1.16306</strain>
    </source>
</reference>
<evidence type="ECO:0000256" key="3">
    <source>
        <dbReference type="ARBA" id="ARBA00022679"/>
    </source>
</evidence>
<evidence type="ECO:0000256" key="1">
    <source>
        <dbReference type="ARBA" id="ARBA00022475"/>
    </source>
</evidence>
<comment type="subcellular location">
    <subcellularLocation>
        <location evidence="10">Cell membrane</location>
        <topology evidence="10">Multi-pass membrane protein</topology>
    </subcellularLocation>
</comment>
<keyword evidence="2 10" id="KW-0444">Lipid biosynthesis</keyword>
<keyword evidence="4 10" id="KW-0812">Transmembrane</keyword>
<gene>
    <name evidence="10 11" type="primary">plsY</name>
    <name evidence="11" type="ORF">ACFO4N_03655</name>
</gene>
<keyword evidence="1 10" id="KW-1003">Cell membrane</keyword>
<dbReference type="PANTHER" id="PTHR30309:SF0">
    <property type="entry name" value="GLYCEROL-3-PHOSPHATE ACYLTRANSFERASE-RELATED"/>
    <property type="match status" value="1"/>
</dbReference>
<feature type="transmembrane region" description="Helical" evidence="10">
    <location>
        <begin position="79"/>
        <end position="100"/>
    </location>
</feature>
<dbReference type="EC" id="2.3.1.275" evidence="10"/>
<keyword evidence="3 10" id="KW-0808">Transferase</keyword>
<dbReference type="InterPro" id="IPR003811">
    <property type="entry name" value="G3P_acylTferase_PlsY"/>
</dbReference>
<comment type="pathway">
    <text evidence="10">Lipid metabolism; phospholipid metabolism.</text>
</comment>
<feature type="transmembrane region" description="Helical" evidence="10">
    <location>
        <begin position="112"/>
        <end position="134"/>
    </location>
</feature>
<keyword evidence="11" id="KW-0012">Acyltransferase</keyword>
<keyword evidence="9 10" id="KW-1208">Phospholipid metabolism</keyword>
<dbReference type="GO" id="GO:0004366">
    <property type="term" value="F:glycerol-3-phosphate O-acyltransferase activity"/>
    <property type="evidence" value="ECO:0007669"/>
    <property type="project" value="UniProtKB-EC"/>
</dbReference>
<dbReference type="HAMAP" id="MF_01043">
    <property type="entry name" value="PlsY"/>
    <property type="match status" value="1"/>
</dbReference>
<evidence type="ECO:0000256" key="7">
    <source>
        <dbReference type="ARBA" id="ARBA00023136"/>
    </source>
</evidence>
<evidence type="ECO:0000256" key="4">
    <source>
        <dbReference type="ARBA" id="ARBA00022692"/>
    </source>
</evidence>
<feature type="transmembrane region" description="Helical" evidence="10">
    <location>
        <begin position="154"/>
        <end position="176"/>
    </location>
</feature>
<dbReference type="RefSeq" id="WP_376845520.1">
    <property type="nucleotide sequence ID" value="NZ_JBHSFW010000001.1"/>
</dbReference>
<protein>
    <recommendedName>
        <fullName evidence="10">Glycerol-3-phosphate acyltransferase</fullName>
    </recommendedName>
    <alternativeName>
        <fullName evidence="10">Acyl-PO4 G3P acyltransferase</fullName>
    </alternativeName>
    <alternativeName>
        <fullName evidence="10">Acyl-phosphate--glycerol-3-phosphate acyltransferase</fullName>
    </alternativeName>
    <alternativeName>
        <fullName evidence="10">G3P acyltransferase</fullName>
        <shortName evidence="10">GPAT</shortName>
        <ecNumber evidence="10">2.3.1.275</ecNumber>
    </alternativeName>
    <alternativeName>
        <fullName evidence="10">Lysophosphatidic acid synthase</fullName>
        <shortName evidence="10">LPA synthase</shortName>
    </alternativeName>
</protein>
<keyword evidence="12" id="KW-1185">Reference proteome</keyword>
<dbReference type="Proteomes" id="UP001596022">
    <property type="component" value="Unassembled WGS sequence"/>
</dbReference>
<comment type="catalytic activity">
    <reaction evidence="10">
        <text>an acyl phosphate + sn-glycerol 3-phosphate = a 1-acyl-sn-glycero-3-phosphate + phosphate</text>
        <dbReference type="Rhea" id="RHEA:34075"/>
        <dbReference type="ChEBI" id="CHEBI:43474"/>
        <dbReference type="ChEBI" id="CHEBI:57597"/>
        <dbReference type="ChEBI" id="CHEBI:57970"/>
        <dbReference type="ChEBI" id="CHEBI:59918"/>
        <dbReference type="EC" id="2.3.1.275"/>
    </reaction>
</comment>
<comment type="subunit">
    <text evidence="10">Probably interacts with PlsX.</text>
</comment>
<name>A0ABV9GLT3_9BACL</name>
<keyword evidence="8 10" id="KW-0594">Phospholipid biosynthesis</keyword>
<evidence type="ECO:0000256" key="2">
    <source>
        <dbReference type="ARBA" id="ARBA00022516"/>
    </source>
</evidence>
<evidence type="ECO:0000256" key="6">
    <source>
        <dbReference type="ARBA" id="ARBA00023098"/>
    </source>
</evidence>
<evidence type="ECO:0000313" key="11">
    <source>
        <dbReference type="EMBL" id="MFC4617821.1"/>
    </source>
</evidence>
<accession>A0ABV9GLT3</accession>
<evidence type="ECO:0000256" key="9">
    <source>
        <dbReference type="ARBA" id="ARBA00023264"/>
    </source>
</evidence>
<dbReference type="EMBL" id="JBHSFW010000001">
    <property type="protein sequence ID" value="MFC4617821.1"/>
    <property type="molecule type" value="Genomic_DNA"/>
</dbReference>
<proteinExistence type="inferred from homology"/>
<dbReference type="Pfam" id="PF02660">
    <property type="entry name" value="G3P_acyltransf"/>
    <property type="match status" value="1"/>
</dbReference>
<keyword evidence="5 10" id="KW-1133">Transmembrane helix</keyword>
<organism evidence="11 12">
    <name type="scientific">Camelliibacillus cellulosilyticus</name>
    <dbReference type="NCBI Taxonomy" id="2174486"/>
    <lineage>
        <taxon>Bacteria</taxon>
        <taxon>Bacillati</taxon>
        <taxon>Bacillota</taxon>
        <taxon>Bacilli</taxon>
        <taxon>Bacillales</taxon>
        <taxon>Sporolactobacillaceae</taxon>
        <taxon>Camelliibacillus</taxon>
    </lineage>
</organism>
<keyword evidence="6 10" id="KW-0443">Lipid metabolism</keyword>
<comment type="similarity">
    <text evidence="10">Belongs to the PlsY family.</text>
</comment>
<dbReference type="SMART" id="SM01207">
    <property type="entry name" value="G3P_acyltransf"/>
    <property type="match status" value="1"/>
</dbReference>
<comment type="function">
    <text evidence="10">Catalyzes the transfer of an acyl group from acyl-phosphate (acyl-PO(4)) to glycerol-3-phosphate (G3P) to form lysophosphatidic acid (LPA). This enzyme utilizes acyl-phosphate as fatty acyl donor, but not acyl-CoA or acyl-ACP.</text>
</comment>
<feature type="transmembrane region" description="Helical" evidence="10">
    <location>
        <begin position="6"/>
        <end position="26"/>
    </location>
</feature>
<evidence type="ECO:0000256" key="5">
    <source>
        <dbReference type="ARBA" id="ARBA00022989"/>
    </source>
</evidence>
<evidence type="ECO:0000313" key="12">
    <source>
        <dbReference type="Proteomes" id="UP001596022"/>
    </source>
</evidence>
<comment type="caution">
    <text evidence="11">The sequence shown here is derived from an EMBL/GenBank/DDBJ whole genome shotgun (WGS) entry which is preliminary data.</text>
</comment>
<evidence type="ECO:0000256" key="8">
    <source>
        <dbReference type="ARBA" id="ARBA00023209"/>
    </source>
</evidence>
<dbReference type="NCBIfam" id="TIGR00023">
    <property type="entry name" value="glycerol-3-phosphate 1-O-acyltransferase PlsY"/>
    <property type="match status" value="1"/>
</dbReference>
<dbReference type="PANTHER" id="PTHR30309">
    <property type="entry name" value="INNER MEMBRANE PROTEIN YGIH"/>
    <property type="match status" value="1"/>
</dbReference>
<evidence type="ECO:0000256" key="10">
    <source>
        <dbReference type="HAMAP-Rule" id="MF_01043"/>
    </source>
</evidence>
<feature type="transmembrane region" description="Helical" evidence="10">
    <location>
        <begin position="47"/>
        <end position="73"/>
    </location>
</feature>